<dbReference type="InterPro" id="IPR029058">
    <property type="entry name" value="AB_hydrolase_fold"/>
</dbReference>
<evidence type="ECO:0000259" key="1">
    <source>
        <dbReference type="Pfam" id="PF00561"/>
    </source>
</evidence>
<dbReference type="GO" id="GO:0016787">
    <property type="term" value="F:hydrolase activity"/>
    <property type="evidence" value="ECO:0007669"/>
    <property type="project" value="UniProtKB-KW"/>
</dbReference>
<dbReference type="EMBL" id="UGQY01000006">
    <property type="protein sequence ID" value="SUA31609.1"/>
    <property type="molecule type" value="Genomic_DNA"/>
</dbReference>
<keyword evidence="2" id="KW-0560">Oxidoreductase</keyword>
<dbReference type="SUPFAM" id="SSF53474">
    <property type="entry name" value="alpha/beta-Hydrolases"/>
    <property type="match status" value="1"/>
</dbReference>
<dbReference type="AlphaFoldDB" id="A0A378WCV6"/>
<dbReference type="Pfam" id="PF00561">
    <property type="entry name" value="Abhydrolase_1"/>
    <property type="match status" value="1"/>
</dbReference>
<reference evidence="2 3" key="1">
    <citation type="submission" date="2018-06" db="EMBL/GenBank/DDBJ databases">
        <authorList>
            <consortium name="Pathogen Informatics"/>
            <person name="Doyle S."/>
        </authorList>
    </citation>
    <scope>NUCLEOTIDE SEQUENCE [LARGE SCALE GENOMIC DNA]</scope>
    <source>
        <strain evidence="2 3">NCTC1542</strain>
    </source>
</reference>
<organism evidence="2 3">
    <name type="scientific">Mycolicibacterium fortuitum</name>
    <name type="common">Mycobacterium fortuitum</name>
    <dbReference type="NCBI Taxonomy" id="1766"/>
    <lineage>
        <taxon>Bacteria</taxon>
        <taxon>Bacillati</taxon>
        <taxon>Actinomycetota</taxon>
        <taxon>Actinomycetes</taxon>
        <taxon>Mycobacteriales</taxon>
        <taxon>Mycobacteriaceae</taxon>
        <taxon>Mycolicibacterium</taxon>
    </lineage>
</organism>
<dbReference type="InterPro" id="IPR050266">
    <property type="entry name" value="AB_hydrolase_sf"/>
</dbReference>
<dbReference type="GO" id="GO:0016691">
    <property type="term" value="F:chloride peroxidase activity"/>
    <property type="evidence" value="ECO:0007669"/>
    <property type="project" value="UniProtKB-EC"/>
</dbReference>
<dbReference type="PANTHER" id="PTHR43798">
    <property type="entry name" value="MONOACYLGLYCEROL LIPASE"/>
    <property type="match status" value="1"/>
</dbReference>
<dbReference type="EC" id="1.11.1.10" evidence="2"/>
<keyword evidence="2" id="KW-0575">Peroxidase</keyword>
<dbReference type="PANTHER" id="PTHR43798:SF33">
    <property type="entry name" value="HYDROLASE, PUTATIVE (AFU_ORTHOLOGUE AFUA_2G14860)-RELATED"/>
    <property type="match status" value="1"/>
</dbReference>
<proteinExistence type="predicted"/>
<feature type="domain" description="AB hydrolase-1" evidence="1">
    <location>
        <begin position="53"/>
        <end position="302"/>
    </location>
</feature>
<dbReference type="InterPro" id="IPR000073">
    <property type="entry name" value="AB_hydrolase_1"/>
</dbReference>
<sequence>MAAARANRQGIGAMRTYSGPFGGDGYVEETVITDDGVRLAVRDYRTGGQPSCTVLLLHGLCLRKESWNIPLDALRGYWGERVRIVTYDHRGHGNSGDAHTSTYNPEQLARDLSAVIRALHIQAPVVLAGHSMGGMTALEYMALPAEQRPVDPDGLVLVATAAGRLTERGLGRLLGSSALGVLVELIDRMPHHAAERVARSIVGPTCAMLARHHGHSTRSWEALTAVTADAVRSARIRTAVGFLVGLKHFNQYRVLKTIAAATVVISGGTDMLTPVSHAQDLATAIPGAAHVHHPAAGHMLLSEVPRSVTASINRLIASAGSGAKSSTAAIAAS</sequence>
<name>A0A378WCV6_MYCFO</name>
<accession>A0A378WCV6</accession>
<keyword evidence="2" id="KW-0378">Hydrolase</keyword>
<evidence type="ECO:0000313" key="2">
    <source>
        <dbReference type="EMBL" id="SUA31609.1"/>
    </source>
</evidence>
<evidence type="ECO:0000313" key="3">
    <source>
        <dbReference type="Proteomes" id="UP000255389"/>
    </source>
</evidence>
<dbReference type="Proteomes" id="UP000255389">
    <property type="component" value="Unassembled WGS sequence"/>
</dbReference>
<dbReference type="Gene3D" id="3.40.50.1820">
    <property type="entry name" value="alpha/beta hydrolase"/>
    <property type="match status" value="1"/>
</dbReference>
<protein>
    <submittedName>
        <fullName evidence="2">Alpha/beta hydrolase</fullName>
        <ecNumber evidence="2">1.11.1.10</ecNumber>
    </submittedName>
</protein>
<gene>
    <name evidence="2" type="primary">cpo_8</name>
    <name evidence="2" type="ORF">NCTC1542_06964</name>
</gene>
<dbReference type="GO" id="GO:0016020">
    <property type="term" value="C:membrane"/>
    <property type="evidence" value="ECO:0007669"/>
    <property type="project" value="TreeGrafter"/>
</dbReference>